<name>A0A0G4H6X1_VITBC</name>
<gene>
    <name evidence="1" type="ORF">Vbra_19683</name>
</gene>
<accession>A0A0G4H6X1</accession>
<organism evidence="1 2">
    <name type="scientific">Vitrella brassicaformis (strain CCMP3155)</name>
    <dbReference type="NCBI Taxonomy" id="1169540"/>
    <lineage>
        <taxon>Eukaryota</taxon>
        <taxon>Sar</taxon>
        <taxon>Alveolata</taxon>
        <taxon>Colpodellida</taxon>
        <taxon>Vitrellaceae</taxon>
        <taxon>Vitrella</taxon>
    </lineage>
</organism>
<dbReference type="InParanoid" id="A0A0G4H6X1"/>
<keyword evidence="2" id="KW-1185">Reference proteome</keyword>
<dbReference type="VEuPathDB" id="CryptoDB:Vbra_19683"/>
<evidence type="ECO:0000313" key="2">
    <source>
        <dbReference type="Proteomes" id="UP000041254"/>
    </source>
</evidence>
<sequence length="383" mass="43589">MSTDYLCGGIGWMSEESFFKQQRMTQQAILAEIKSYQRRTRVVFNVMKVGPFGTDRVYCVVSLFSNSEEGHEERHPPPDTGAIVSKDGVLYPSYQLVPLTIHHDEWTDQRLPHDGCGVRITAIVSKIISTLLRTRAHLSGRLWVDHNIRGEIDLLFWRKFLCRAPHPLLGSLTFYFIPAPLHVVTNTLEAAAVQSFGDDQGEELRVVINEFLTRSNQMRRLHTVESHRDMLNRDEGRKEIEWEVKVIGGAEGMIDRMCREAASQMGVRRRQLSGAVAQLKADFIESAVAITDAFRHNLIEYTRGMEHTNPWELSLGKLAKMTEQEMLRVEEEVAATEYPEHAKRMMAVMPSPYSEERDGPMVTLADGREVCDVDMLLSTQGLI</sequence>
<dbReference type="AlphaFoldDB" id="A0A0G4H6X1"/>
<evidence type="ECO:0000313" key="1">
    <source>
        <dbReference type="EMBL" id="CEM39617.1"/>
    </source>
</evidence>
<dbReference type="Proteomes" id="UP000041254">
    <property type="component" value="Unassembled WGS sequence"/>
</dbReference>
<dbReference type="PhylomeDB" id="A0A0G4H6X1"/>
<proteinExistence type="predicted"/>
<dbReference type="EMBL" id="CDMY01001045">
    <property type="protein sequence ID" value="CEM39617.1"/>
    <property type="molecule type" value="Genomic_DNA"/>
</dbReference>
<protein>
    <submittedName>
        <fullName evidence="1">Uncharacterized protein</fullName>
    </submittedName>
</protein>
<reference evidence="1 2" key="1">
    <citation type="submission" date="2014-11" db="EMBL/GenBank/DDBJ databases">
        <authorList>
            <person name="Zhu J."/>
            <person name="Qi W."/>
            <person name="Song R."/>
        </authorList>
    </citation>
    <scope>NUCLEOTIDE SEQUENCE [LARGE SCALE GENOMIC DNA]</scope>
</reference>